<feature type="transmembrane region" description="Helical" evidence="2">
    <location>
        <begin position="40"/>
        <end position="60"/>
    </location>
</feature>
<feature type="transmembrane region" description="Helical" evidence="2">
    <location>
        <begin position="284"/>
        <end position="305"/>
    </location>
</feature>
<feature type="domain" description="Acyltransferase 3" evidence="3">
    <location>
        <begin position="5"/>
        <end position="338"/>
    </location>
</feature>
<accession>A0A6A8AKA9</accession>
<dbReference type="GO" id="GO:0016747">
    <property type="term" value="F:acyltransferase activity, transferring groups other than amino-acyl groups"/>
    <property type="evidence" value="ECO:0007669"/>
    <property type="project" value="InterPro"/>
</dbReference>
<feature type="transmembrane region" description="Helical" evidence="2">
    <location>
        <begin position="160"/>
        <end position="176"/>
    </location>
</feature>
<dbReference type="GO" id="GO:0009103">
    <property type="term" value="P:lipopolysaccharide biosynthetic process"/>
    <property type="evidence" value="ECO:0007669"/>
    <property type="project" value="TreeGrafter"/>
</dbReference>
<evidence type="ECO:0000256" key="2">
    <source>
        <dbReference type="SAM" id="Phobius"/>
    </source>
</evidence>
<name>A0A6A8AKA9_9HYPH</name>
<organism evidence="4 5">
    <name type="scientific">Endobacterium cereale</name>
    <dbReference type="NCBI Taxonomy" id="2663029"/>
    <lineage>
        <taxon>Bacteria</taxon>
        <taxon>Pseudomonadati</taxon>
        <taxon>Pseudomonadota</taxon>
        <taxon>Alphaproteobacteria</taxon>
        <taxon>Hyphomicrobiales</taxon>
        <taxon>Rhizobiaceae</taxon>
        <taxon>Endobacterium</taxon>
    </lineage>
</organism>
<dbReference type="Pfam" id="PF01757">
    <property type="entry name" value="Acyl_transf_3"/>
    <property type="match status" value="1"/>
</dbReference>
<keyword evidence="5" id="KW-1185">Reference proteome</keyword>
<dbReference type="InterPro" id="IPR050879">
    <property type="entry name" value="Acyltransferase_3"/>
</dbReference>
<dbReference type="AlphaFoldDB" id="A0A6A8AKA9"/>
<feature type="transmembrane region" description="Helical" evidence="2">
    <location>
        <begin position="81"/>
        <end position="99"/>
    </location>
</feature>
<dbReference type="InterPro" id="IPR002656">
    <property type="entry name" value="Acyl_transf_3_dom"/>
</dbReference>
<feature type="transmembrane region" description="Helical" evidence="2">
    <location>
        <begin position="224"/>
        <end position="243"/>
    </location>
</feature>
<protein>
    <submittedName>
        <fullName evidence="4">Acyltransferase family protein</fullName>
    </submittedName>
</protein>
<dbReference type="PANTHER" id="PTHR23028:SF53">
    <property type="entry name" value="ACYL_TRANSF_3 DOMAIN-CONTAINING PROTEIN"/>
    <property type="match status" value="1"/>
</dbReference>
<dbReference type="EMBL" id="WIXI01000050">
    <property type="protein sequence ID" value="MQY49171.1"/>
    <property type="molecule type" value="Genomic_DNA"/>
</dbReference>
<keyword evidence="4" id="KW-0808">Transferase</keyword>
<feature type="transmembrane region" description="Helical" evidence="2">
    <location>
        <begin position="317"/>
        <end position="343"/>
    </location>
</feature>
<dbReference type="GO" id="GO:0016020">
    <property type="term" value="C:membrane"/>
    <property type="evidence" value="ECO:0007669"/>
    <property type="project" value="TreeGrafter"/>
</dbReference>
<reference evidence="4 5" key="1">
    <citation type="submission" date="2019-11" db="EMBL/GenBank/DDBJ databases">
        <title>Genome analysis of Rhizobacterium cereale a novel genus and species isolated from maize roots in North Spain.</title>
        <authorList>
            <person name="Menendez E."/>
            <person name="Flores-Felix J.D."/>
            <person name="Ramirez-Bahena M.-H."/>
            <person name="Igual J.M."/>
            <person name="Garcia-Fraile P."/>
            <person name="Peix A."/>
            <person name="Velazquez E."/>
        </authorList>
    </citation>
    <scope>NUCLEOTIDE SEQUENCE [LARGE SCALE GENOMIC DNA]</scope>
    <source>
        <strain evidence="4 5">RZME27</strain>
    </source>
</reference>
<feature type="transmembrane region" description="Helical" evidence="2">
    <location>
        <begin position="255"/>
        <end position="272"/>
    </location>
</feature>
<evidence type="ECO:0000256" key="1">
    <source>
        <dbReference type="SAM" id="MobiDB-lite"/>
    </source>
</evidence>
<evidence type="ECO:0000259" key="3">
    <source>
        <dbReference type="Pfam" id="PF01757"/>
    </source>
</evidence>
<evidence type="ECO:0000313" key="5">
    <source>
        <dbReference type="Proteomes" id="UP000435138"/>
    </source>
</evidence>
<feature type="compositionally biased region" description="Basic and acidic residues" evidence="1">
    <location>
        <begin position="400"/>
        <end position="409"/>
    </location>
</feature>
<keyword evidence="2" id="KW-1133">Transmembrane helix</keyword>
<feature type="region of interest" description="Disordered" evidence="1">
    <location>
        <begin position="400"/>
        <end position="423"/>
    </location>
</feature>
<dbReference type="PANTHER" id="PTHR23028">
    <property type="entry name" value="ACETYLTRANSFERASE"/>
    <property type="match status" value="1"/>
</dbReference>
<dbReference type="Proteomes" id="UP000435138">
    <property type="component" value="Unassembled WGS sequence"/>
</dbReference>
<comment type="caution">
    <text evidence="4">The sequence shown here is derived from an EMBL/GenBank/DDBJ whole genome shotgun (WGS) entry which is preliminary data.</text>
</comment>
<sequence length="423" mass="48888">MRLNALTSLRFFAAFAVFVNHFNFWNTSQSPTIELISPVIRTGLVGVTFFFILSGFIISYSADRQISSGQYSPYTFMRNRIGRLFPVHILTLGVATYLYCYHLSFQTFSISRFTANISLMHSWVPDASYYFGYNGVSWSISNEIFFYTMFIFIIHISTRYVAITWLMLIGLIYFHATKIPPQSQDAEIWQFYINPAYRFVDFLTGIIIYKLYKRTDIKLTYRIATMLEISAIIIVASLTFIGLQFRINKILLWDLYYIIPMSIAVFVFAIGRGKISRMLLHPRLVLLGEASFSLYMSHQLLIFFADSTFSRYIDKDNALSLLFFAIPVVLFGIYLSVLIFKFYERPINNFIRTGRIEDFLRQSAGKLTVPLKSLTQQISIPTTDTAYAYKIAETSEKDIDGEFRSEKSSFGRNSRLPIGVQET</sequence>
<feature type="transmembrane region" description="Helical" evidence="2">
    <location>
        <begin position="196"/>
        <end position="212"/>
    </location>
</feature>
<dbReference type="RefSeq" id="WP_153358644.1">
    <property type="nucleotide sequence ID" value="NZ_JAYKOO010000008.1"/>
</dbReference>
<keyword evidence="2" id="KW-0472">Membrane</keyword>
<keyword evidence="4" id="KW-0012">Acyltransferase</keyword>
<evidence type="ECO:0000313" key="4">
    <source>
        <dbReference type="EMBL" id="MQY49171.1"/>
    </source>
</evidence>
<feature type="transmembrane region" description="Helical" evidence="2">
    <location>
        <begin position="130"/>
        <end position="153"/>
    </location>
</feature>
<keyword evidence="2" id="KW-0812">Transmembrane</keyword>
<proteinExistence type="predicted"/>
<gene>
    <name evidence="4" type="ORF">GAO09_24340</name>
</gene>